<reference evidence="2" key="1">
    <citation type="journal article" date="2019" name="Nat. Commun.">
        <title>Genome-wide association mapping of date palm fruit traits.</title>
        <authorList>
            <person name="Hazzouri K.M."/>
            <person name="Gros-Balthazard M."/>
            <person name="Flowers J.M."/>
            <person name="Copetti D."/>
            <person name="Lemansour A."/>
            <person name="Lebrun M."/>
            <person name="Masmoudi K."/>
            <person name="Ferrand S."/>
            <person name="Dhar M.I."/>
            <person name="Fresquez Z.A."/>
            <person name="Rosas U."/>
            <person name="Zhang J."/>
            <person name="Talag J."/>
            <person name="Lee S."/>
            <person name="Kudrna D."/>
            <person name="Powell R.F."/>
            <person name="Leitch I.J."/>
            <person name="Krueger R.R."/>
            <person name="Wing R.A."/>
            <person name="Amiri K.M.A."/>
            <person name="Purugganan M.D."/>
        </authorList>
    </citation>
    <scope>NUCLEOTIDE SEQUENCE [LARGE SCALE GENOMIC DNA]</scope>
    <source>
        <strain evidence="2">cv. Khalas</strain>
    </source>
</reference>
<evidence type="ECO:0000313" key="2">
    <source>
        <dbReference type="Proteomes" id="UP000228380"/>
    </source>
</evidence>
<dbReference type="KEGG" id="pda:103709993"/>
<dbReference type="PANTHER" id="PTHR31111:SF136">
    <property type="entry name" value="F-BOX ASSOCIATED DOMAIN-CONTAINING PROTEIN"/>
    <property type="match status" value="1"/>
</dbReference>
<dbReference type="OrthoDB" id="661635at2759"/>
<dbReference type="InterPro" id="IPR017451">
    <property type="entry name" value="F-box-assoc_interact_dom"/>
</dbReference>
<evidence type="ECO:0000259" key="1">
    <source>
        <dbReference type="Pfam" id="PF08268"/>
    </source>
</evidence>
<dbReference type="GeneID" id="103709993"/>
<dbReference type="InterPro" id="IPR011043">
    <property type="entry name" value="Gal_Oxase/kelch_b-propeller"/>
</dbReference>
<dbReference type="SUPFAM" id="SSF50965">
    <property type="entry name" value="Galactose oxidase, central domain"/>
    <property type="match status" value="1"/>
</dbReference>
<gene>
    <name evidence="3" type="primary">LOC103709993</name>
</gene>
<proteinExistence type="predicted"/>
<dbReference type="RefSeq" id="XP_038981828.1">
    <property type="nucleotide sequence ID" value="XM_039125900.1"/>
</dbReference>
<dbReference type="Proteomes" id="UP000228380">
    <property type="component" value="Chromosome 4"/>
</dbReference>
<dbReference type="Pfam" id="PF08268">
    <property type="entry name" value="FBA_3"/>
    <property type="match status" value="1"/>
</dbReference>
<dbReference type="InterPro" id="IPR013187">
    <property type="entry name" value="F-box-assoc_dom_typ3"/>
</dbReference>
<feature type="domain" description="F-box associated beta-propeller type 3" evidence="1">
    <location>
        <begin position="18"/>
        <end position="267"/>
    </location>
</feature>
<dbReference type="NCBIfam" id="TIGR01640">
    <property type="entry name" value="F_box_assoc_1"/>
    <property type="match status" value="1"/>
</dbReference>
<sequence length="301" mass="33662">MDLYSYKKEARVSELLLHTKLPRGDMLLSLYPCEVNGLIMLFSERFIHICNPSTKEFLTLPKGSLSPPHSDHIHRYVGFGFDSSTNKYKVVRTFLRGVDNDTQDYGLGCEVCTLGDGSWRAIDGPSSPVVSHCPVTVGEVIYWPAYEEEHGRAAILLFSLRDERFGIVRAPPFEANANHIPLLAALEGDLSYVVHRFDSDMMDIWVLNACNNTWSKKYSIDTSNLNLRSPIAMHDGKILLSSGNRLAYFDPRSKTLTAVVAIGGLSNEEYPWKQPCMSFLDGSLHFFVSLYAESLASVITG</sequence>
<keyword evidence="2" id="KW-1185">Reference proteome</keyword>
<protein>
    <submittedName>
        <fullName evidence="3">F-box protein CPR1-like</fullName>
    </submittedName>
</protein>
<evidence type="ECO:0000313" key="3">
    <source>
        <dbReference type="RefSeq" id="XP_038981828.1"/>
    </source>
</evidence>
<dbReference type="PANTHER" id="PTHR31111">
    <property type="entry name" value="BNAA05G37150D PROTEIN-RELATED"/>
    <property type="match status" value="1"/>
</dbReference>
<accession>A0A8B9AD17</accession>
<reference evidence="3" key="2">
    <citation type="submission" date="2025-08" db="UniProtKB">
        <authorList>
            <consortium name="RefSeq"/>
        </authorList>
    </citation>
    <scope>IDENTIFICATION</scope>
    <source>
        <tissue evidence="3">Young leaves</tissue>
    </source>
</reference>
<dbReference type="AlphaFoldDB" id="A0A8B9AD17"/>
<organism evidence="2 3">
    <name type="scientific">Phoenix dactylifera</name>
    <name type="common">Date palm</name>
    <dbReference type="NCBI Taxonomy" id="42345"/>
    <lineage>
        <taxon>Eukaryota</taxon>
        <taxon>Viridiplantae</taxon>
        <taxon>Streptophyta</taxon>
        <taxon>Embryophyta</taxon>
        <taxon>Tracheophyta</taxon>
        <taxon>Spermatophyta</taxon>
        <taxon>Magnoliopsida</taxon>
        <taxon>Liliopsida</taxon>
        <taxon>Arecaceae</taxon>
        <taxon>Coryphoideae</taxon>
        <taxon>Phoeniceae</taxon>
        <taxon>Phoenix</taxon>
    </lineage>
</organism>
<name>A0A8B9AD17_PHODC</name>